<dbReference type="Gene3D" id="2.60.120.10">
    <property type="entry name" value="Jelly Rolls"/>
    <property type="match status" value="1"/>
</dbReference>
<dbReference type="InterPro" id="IPR014710">
    <property type="entry name" value="RmlC-like_jellyroll"/>
</dbReference>
<dbReference type="PANTHER" id="PTHR33387">
    <property type="entry name" value="RMLC-LIKE JELLY ROLL FOLD PROTEIN"/>
    <property type="match status" value="1"/>
</dbReference>
<dbReference type="Proteomes" id="UP000800039">
    <property type="component" value="Unassembled WGS sequence"/>
</dbReference>
<feature type="region of interest" description="Disordered" evidence="1">
    <location>
        <begin position="1"/>
        <end position="32"/>
    </location>
</feature>
<dbReference type="InterPro" id="IPR039935">
    <property type="entry name" value="YML079W-like"/>
</dbReference>
<reference evidence="3" key="1">
    <citation type="submission" date="2020-01" db="EMBL/GenBank/DDBJ databases">
        <authorList>
            <consortium name="DOE Joint Genome Institute"/>
            <person name="Haridas S."/>
            <person name="Albert R."/>
            <person name="Binder M."/>
            <person name="Bloem J."/>
            <person name="Labutti K."/>
            <person name="Salamov A."/>
            <person name="Andreopoulos B."/>
            <person name="Baker S.E."/>
            <person name="Barry K."/>
            <person name="Bills G."/>
            <person name="Bluhm B.H."/>
            <person name="Cannon C."/>
            <person name="Castanera R."/>
            <person name="Culley D.E."/>
            <person name="Daum C."/>
            <person name="Ezra D."/>
            <person name="Gonzalez J.B."/>
            <person name="Henrissat B."/>
            <person name="Kuo A."/>
            <person name="Liang C."/>
            <person name="Lipzen A."/>
            <person name="Lutzoni F."/>
            <person name="Magnuson J."/>
            <person name="Mondo S."/>
            <person name="Nolan M."/>
            <person name="Ohm R."/>
            <person name="Pangilinan J."/>
            <person name="Park H.-J."/>
            <person name="Ramirez L."/>
            <person name="Alfaro M."/>
            <person name="Sun H."/>
            <person name="Tritt A."/>
            <person name="Yoshinaga Y."/>
            <person name="Zwiers L.-H."/>
            <person name="Turgeon B.G."/>
            <person name="Goodwin S.B."/>
            <person name="Spatafora J.W."/>
            <person name="Crous P.W."/>
            <person name="Grigoriev I.V."/>
        </authorList>
    </citation>
    <scope>NUCLEOTIDE SEQUENCE</scope>
    <source>
        <strain evidence="3">CBS 394.84</strain>
    </source>
</reference>
<dbReference type="RefSeq" id="XP_040792913.1">
    <property type="nucleotide sequence ID" value="XM_040927673.1"/>
</dbReference>
<feature type="compositionally biased region" description="Polar residues" evidence="1">
    <location>
        <begin position="67"/>
        <end position="78"/>
    </location>
</feature>
<dbReference type="SUPFAM" id="SSF51182">
    <property type="entry name" value="RmlC-like cupins"/>
    <property type="match status" value="1"/>
</dbReference>
<feature type="region of interest" description="Disordered" evidence="1">
    <location>
        <begin position="67"/>
        <end position="86"/>
    </location>
</feature>
<gene>
    <name evidence="3" type="ORF">K460DRAFT_270779</name>
</gene>
<proteinExistence type="predicted"/>
<sequence>MPSSIPSTSQKLHPTYPPQPPDISSSAKESDRTQTIISALNLQRHIEGGYFAELDRNPLIIPNPFLSSTSAPSNTQTADKPFSGDDSVRNASTSIYYLLTPASPQGCFHRNKGRTVHTLVEGRGRYVLIHDDEEHGEKGKKRVESFVVGKDVEKGEKSVWIVEGGKFKASYLLPMREGGKDADDRLLISETVIPGFEYSDHDFLTLDKFRDIVTEEQAEELEWLVRRV</sequence>
<name>A0A9P4GRE2_9PLEO</name>
<dbReference type="AlphaFoldDB" id="A0A9P4GRE2"/>
<comment type="caution">
    <text evidence="3">The sequence shown here is derived from an EMBL/GenBank/DDBJ whole genome shotgun (WGS) entry which is preliminary data.</text>
</comment>
<dbReference type="Pfam" id="PF06172">
    <property type="entry name" value="Cupin_5"/>
    <property type="match status" value="1"/>
</dbReference>
<feature type="domain" description="DUF985" evidence="2">
    <location>
        <begin position="34"/>
        <end position="203"/>
    </location>
</feature>
<dbReference type="OrthoDB" id="6614653at2759"/>
<dbReference type="CDD" id="cd06121">
    <property type="entry name" value="cupin_YML079wp"/>
    <property type="match status" value="1"/>
</dbReference>
<organism evidence="3 4">
    <name type="scientific">Cucurbitaria berberidis CBS 394.84</name>
    <dbReference type="NCBI Taxonomy" id="1168544"/>
    <lineage>
        <taxon>Eukaryota</taxon>
        <taxon>Fungi</taxon>
        <taxon>Dikarya</taxon>
        <taxon>Ascomycota</taxon>
        <taxon>Pezizomycotina</taxon>
        <taxon>Dothideomycetes</taxon>
        <taxon>Pleosporomycetidae</taxon>
        <taxon>Pleosporales</taxon>
        <taxon>Pleosporineae</taxon>
        <taxon>Cucurbitariaceae</taxon>
        <taxon>Cucurbitaria</taxon>
    </lineage>
</organism>
<dbReference type="GeneID" id="63844926"/>
<keyword evidence="4" id="KW-1185">Reference proteome</keyword>
<dbReference type="PANTHER" id="PTHR33387:SF3">
    <property type="entry name" value="DUF985 DOMAIN-CONTAINING PROTEIN"/>
    <property type="match status" value="1"/>
</dbReference>
<accession>A0A9P4GRE2</accession>
<evidence type="ECO:0000313" key="4">
    <source>
        <dbReference type="Proteomes" id="UP000800039"/>
    </source>
</evidence>
<feature type="compositionally biased region" description="Polar residues" evidence="1">
    <location>
        <begin position="22"/>
        <end position="32"/>
    </location>
</feature>
<evidence type="ECO:0000259" key="2">
    <source>
        <dbReference type="Pfam" id="PF06172"/>
    </source>
</evidence>
<dbReference type="EMBL" id="ML976614">
    <property type="protein sequence ID" value="KAF1850350.1"/>
    <property type="molecule type" value="Genomic_DNA"/>
</dbReference>
<evidence type="ECO:0000313" key="3">
    <source>
        <dbReference type="EMBL" id="KAF1850350.1"/>
    </source>
</evidence>
<feature type="compositionally biased region" description="Polar residues" evidence="1">
    <location>
        <begin position="1"/>
        <end position="12"/>
    </location>
</feature>
<evidence type="ECO:0000256" key="1">
    <source>
        <dbReference type="SAM" id="MobiDB-lite"/>
    </source>
</evidence>
<dbReference type="InterPro" id="IPR009327">
    <property type="entry name" value="Cupin_DUF985"/>
</dbReference>
<protein>
    <recommendedName>
        <fullName evidence="2">DUF985 domain-containing protein</fullName>
    </recommendedName>
</protein>
<dbReference type="InterPro" id="IPR011051">
    <property type="entry name" value="RmlC_Cupin_sf"/>
</dbReference>